<keyword evidence="3 8" id="KW-0812">Transmembrane</keyword>
<dbReference type="Pfam" id="PF10225">
    <property type="entry name" value="NEMP"/>
    <property type="match status" value="1"/>
</dbReference>
<name>A0A6J0BYW1_NEOLC</name>
<gene>
    <name evidence="11" type="primary">LOC107224112</name>
</gene>
<keyword evidence="10" id="KW-1185">Reference proteome</keyword>
<dbReference type="Proteomes" id="UP000829291">
    <property type="component" value="Chromosome 3"/>
</dbReference>
<dbReference type="KEGG" id="nlo:107224112"/>
<feature type="transmembrane region" description="Helical" evidence="8">
    <location>
        <begin position="225"/>
        <end position="245"/>
    </location>
</feature>
<dbReference type="PANTHER" id="PTHR13598:SF1">
    <property type="entry name" value="AT07567P-RELATED"/>
    <property type="match status" value="1"/>
</dbReference>
<evidence type="ECO:0000256" key="6">
    <source>
        <dbReference type="ARBA" id="ARBA00023136"/>
    </source>
</evidence>
<dbReference type="GeneID" id="107224112"/>
<dbReference type="OrthoDB" id="509138at2759"/>
<keyword evidence="4 9" id="KW-0732">Signal</keyword>
<feature type="chain" id="PRO_5026701887" evidence="9">
    <location>
        <begin position="23"/>
        <end position="402"/>
    </location>
</feature>
<comment type="subcellular location">
    <subcellularLocation>
        <location evidence="1">Nucleus inner membrane</location>
        <topology evidence="1">Multi-pass membrane protein</topology>
        <orientation evidence="1">Nucleoplasmic side</orientation>
    </subcellularLocation>
</comment>
<evidence type="ECO:0000256" key="3">
    <source>
        <dbReference type="ARBA" id="ARBA00022692"/>
    </source>
</evidence>
<keyword evidence="5 8" id="KW-1133">Transmembrane helix</keyword>
<evidence type="ECO:0000313" key="11">
    <source>
        <dbReference type="RefSeq" id="XP_015519530.1"/>
    </source>
</evidence>
<evidence type="ECO:0000256" key="7">
    <source>
        <dbReference type="ARBA" id="ARBA00023242"/>
    </source>
</evidence>
<organism evidence="11">
    <name type="scientific">Neodiprion lecontei</name>
    <name type="common">Redheaded pine sawfly</name>
    <dbReference type="NCBI Taxonomy" id="441921"/>
    <lineage>
        <taxon>Eukaryota</taxon>
        <taxon>Metazoa</taxon>
        <taxon>Ecdysozoa</taxon>
        <taxon>Arthropoda</taxon>
        <taxon>Hexapoda</taxon>
        <taxon>Insecta</taxon>
        <taxon>Pterygota</taxon>
        <taxon>Neoptera</taxon>
        <taxon>Endopterygota</taxon>
        <taxon>Hymenoptera</taxon>
        <taxon>Tenthredinoidea</taxon>
        <taxon>Diprionidae</taxon>
        <taxon>Diprioninae</taxon>
        <taxon>Neodiprion</taxon>
    </lineage>
</organism>
<keyword evidence="6 8" id="KW-0472">Membrane</keyword>
<dbReference type="InParanoid" id="A0A6J0BYW1"/>
<evidence type="ECO:0000256" key="4">
    <source>
        <dbReference type="ARBA" id="ARBA00022729"/>
    </source>
</evidence>
<feature type="signal peptide" evidence="9">
    <location>
        <begin position="1"/>
        <end position="22"/>
    </location>
</feature>
<dbReference type="PANTHER" id="PTHR13598">
    <property type="entry name" value="AT07567P-RELATED"/>
    <property type="match status" value="1"/>
</dbReference>
<evidence type="ECO:0000256" key="1">
    <source>
        <dbReference type="ARBA" id="ARBA00004575"/>
    </source>
</evidence>
<sequence length="402" mass="46554">MKTTILVFFLICVICMLTETQAELRGTVTYMEDGDNVVKEVRGLHIYCYRGRPKYLIHIWQTVLMNLDVNGESYSQYDGSAPAEVVKKFEEHRSSWSINFFSRKKKEIKLNPFQQSCIGIDTSHEYKISVKLIGIDFWKVTLLILGILVFLLAKKLSYDPIFYYICGITLGITTSLLVLIYLISRLLPKGKSMYLLAAGGWTVSIYLGQLLWENARMIAMQYREYVIWYIVITSLVSFIVCYRLGPVTNKRTKKIIQWFLQASSLLMIYCSSYFDEAAVGICILLILGYNFPHALMQKGKSYWRVRFPTRRKLLTEDEYHEEGVRETELALSSLRGYCSSPECNQWKTVLRLKDPIRFANFMEGNSHLADDEVLQYETETTRLLEECEYTDDEGGLTLTDSD</sequence>
<proteinExistence type="inferred from homology"/>
<dbReference type="AlphaFoldDB" id="A0A6J0BYW1"/>
<protein>
    <submittedName>
        <fullName evidence="11">Nuclear envelope integral membrane protein 1 isoform X1</fullName>
    </submittedName>
</protein>
<evidence type="ECO:0000256" key="2">
    <source>
        <dbReference type="ARBA" id="ARBA00005748"/>
    </source>
</evidence>
<feature type="transmembrane region" description="Helical" evidence="8">
    <location>
        <begin position="161"/>
        <end position="182"/>
    </location>
</feature>
<evidence type="ECO:0000256" key="8">
    <source>
        <dbReference type="SAM" id="Phobius"/>
    </source>
</evidence>
<dbReference type="CTD" id="32639"/>
<dbReference type="RefSeq" id="XP_015519530.1">
    <property type="nucleotide sequence ID" value="XM_015664044.2"/>
</dbReference>
<evidence type="ECO:0000256" key="9">
    <source>
        <dbReference type="SAM" id="SignalP"/>
    </source>
</evidence>
<evidence type="ECO:0000256" key="5">
    <source>
        <dbReference type="ARBA" id="ARBA00022989"/>
    </source>
</evidence>
<dbReference type="FunCoup" id="A0A6J0BYW1">
    <property type="interactions" value="1195"/>
</dbReference>
<dbReference type="GO" id="GO:0005637">
    <property type="term" value="C:nuclear inner membrane"/>
    <property type="evidence" value="ECO:0007669"/>
    <property type="project" value="UniProtKB-SubCell"/>
</dbReference>
<evidence type="ECO:0000313" key="10">
    <source>
        <dbReference type="Proteomes" id="UP000829291"/>
    </source>
</evidence>
<comment type="similarity">
    <text evidence="2">Belongs to the NEMP family.</text>
</comment>
<reference evidence="11" key="1">
    <citation type="submission" date="2025-08" db="UniProtKB">
        <authorList>
            <consortium name="RefSeq"/>
        </authorList>
    </citation>
    <scope>IDENTIFICATION</scope>
    <source>
        <tissue evidence="11">Thorax and Abdomen</tissue>
    </source>
</reference>
<dbReference type="InterPro" id="IPR019358">
    <property type="entry name" value="NEMP_fam"/>
</dbReference>
<feature type="transmembrane region" description="Helical" evidence="8">
    <location>
        <begin position="265"/>
        <end position="291"/>
    </location>
</feature>
<keyword evidence="7" id="KW-0539">Nucleus</keyword>
<feature type="transmembrane region" description="Helical" evidence="8">
    <location>
        <begin position="137"/>
        <end position="154"/>
    </location>
</feature>
<accession>A0A6J0BYW1</accession>
<feature type="transmembrane region" description="Helical" evidence="8">
    <location>
        <begin position="194"/>
        <end position="213"/>
    </location>
</feature>